<keyword evidence="3" id="KW-1185">Reference proteome</keyword>
<feature type="region of interest" description="Disordered" evidence="1">
    <location>
        <begin position="122"/>
        <end position="152"/>
    </location>
</feature>
<feature type="compositionally biased region" description="Low complexity" evidence="1">
    <location>
        <begin position="125"/>
        <end position="136"/>
    </location>
</feature>
<gene>
    <name evidence="2" type="ORF">H9L05_13925</name>
</gene>
<organism evidence="2 3">
    <name type="scientific">Hymenobacter qilianensis</name>
    <dbReference type="NCBI Taxonomy" id="1385715"/>
    <lineage>
        <taxon>Bacteria</taxon>
        <taxon>Pseudomonadati</taxon>
        <taxon>Bacteroidota</taxon>
        <taxon>Cytophagia</taxon>
        <taxon>Cytophagales</taxon>
        <taxon>Hymenobacteraceae</taxon>
        <taxon>Hymenobacter</taxon>
    </lineage>
</organism>
<dbReference type="EMBL" id="CP060784">
    <property type="protein sequence ID" value="QNP51187.1"/>
    <property type="molecule type" value="Genomic_DNA"/>
</dbReference>
<accession>A0A7H0GSC1</accession>
<dbReference type="Proteomes" id="UP000516093">
    <property type="component" value="Chromosome"/>
</dbReference>
<evidence type="ECO:0000313" key="2">
    <source>
        <dbReference type="EMBL" id="QNP51187.1"/>
    </source>
</evidence>
<dbReference type="KEGG" id="hqi:H9L05_13925"/>
<evidence type="ECO:0000313" key="3">
    <source>
        <dbReference type="Proteomes" id="UP000516093"/>
    </source>
</evidence>
<sequence length="152" mass="16050">MQFLRDNGVTTFSLTQWTTDHYINGFNKTSGLTIEAEGASPIRTSAPATILAYMPACCAKLNSLDGAVTPADAAISSAKVGQGRVLGFFDRNAFWNAGPGTQLSRVDNKLFAQRLVQWASGVNDTPTTSAPTVSSPIADVTVPKNSPPRSST</sequence>
<proteinExistence type="predicted"/>
<dbReference type="RefSeq" id="WP_187731479.1">
    <property type="nucleotide sequence ID" value="NZ_CP060784.1"/>
</dbReference>
<reference evidence="2 3" key="1">
    <citation type="submission" date="2020-08" db="EMBL/GenBank/DDBJ databases">
        <title>Genome sequence of Hymenobacter qilianensis JCM 19763T.</title>
        <authorList>
            <person name="Hyun D.-W."/>
            <person name="Bae J.-W."/>
        </authorList>
    </citation>
    <scope>NUCLEOTIDE SEQUENCE [LARGE SCALE GENOMIC DNA]</scope>
    <source>
        <strain evidence="2 3">JCM 19763</strain>
    </source>
</reference>
<feature type="compositionally biased region" description="Polar residues" evidence="1">
    <location>
        <begin position="143"/>
        <end position="152"/>
    </location>
</feature>
<evidence type="ECO:0000256" key="1">
    <source>
        <dbReference type="SAM" id="MobiDB-lite"/>
    </source>
</evidence>
<dbReference type="AlphaFoldDB" id="A0A7H0GSC1"/>
<name>A0A7H0GSC1_9BACT</name>
<protein>
    <submittedName>
        <fullName evidence="2">Uncharacterized protein</fullName>
    </submittedName>
</protein>